<accession>A0ABS1D775</accession>
<dbReference type="NCBIfam" id="NF006622">
    <property type="entry name" value="PRK09190.1"/>
    <property type="match status" value="1"/>
</dbReference>
<feature type="compositionally biased region" description="Low complexity" evidence="1">
    <location>
        <begin position="208"/>
        <end position="236"/>
    </location>
</feature>
<evidence type="ECO:0000259" key="2">
    <source>
        <dbReference type="Pfam" id="PF04296"/>
    </source>
</evidence>
<feature type="compositionally biased region" description="Low complexity" evidence="1">
    <location>
        <begin position="1"/>
        <end position="10"/>
    </location>
</feature>
<evidence type="ECO:0000256" key="1">
    <source>
        <dbReference type="SAM" id="MobiDB-lite"/>
    </source>
</evidence>
<dbReference type="InterPro" id="IPR029064">
    <property type="entry name" value="Ribosomal_eL30-like_sf"/>
</dbReference>
<organism evidence="3 4">
    <name type="scientific">Paracraurococcus ruber</name>
    <dbReference type="NCBI Taxonomy" id="77675"/>
    <lineage>
        <taxon>Bacteria</taxon>
        <taxon>Pseudomonadati</taxon>
        <taxon>Pseudomonadota</taxon>
        <taxon>Alphaproteobacteria</taxon>
        <taxon>Acetobacterales</taxon>
        <taxon>Roseomonadaceae</taxon>
        <taxon>Paracraurococcus</taxon>
    </lineage>
</organism>
<reference evidence="3 4" key="1">
    <citation type="journal article" date="2020" name="Microorganisms">
        <title>Osmotic Adaptation and Compatible Solute Biosynthesis of Phototrophic Bacteria as Revealed from Genome Analyses.</title>
        <authorList>
            <person name="Imhoff J.F."/>
            <person name="Rahn T."/>
            <person name="Kunzel S."/>
            <person name="Keller A."/>
            <person name="Neulinger S.C."/>
        </authorList>
    </citation>
    <scope>NUCLEOTIDE SEQUENCE [LARGE SCALE GENOMIC DNA]</scope>
    <source>
        <strain evidence="3 4">DSM 15382</strain>
    </source>
</reference>
<dbReference type="InterPro" id="IPR035931">
    <property type="entry name" value="YlxR-like_sf"/>
</dbReference>
<gene>
    <name evidence="3" type="ORF">CKO45_31720</name>
</gene>
<proteinExistence type="predicted"/>
<name>A0ABS1D775_9PROT</name>
<dbReference type="PANTHER" id="PTHR34215">
    <property type="entry name" value="BLL0784 PROTEIN"/>
    <property type="match status" value="1"/>
</dbReference>
<dbReference type="SUPFAM" id="SSF55315">
    <property type="entry name" value="L30e-like"/>
    <property type="match status" value="1"/>
</dbReference>
<comment type="caution">
    <text evidence="3">The sequence shown here is derived from an EMBL/GenBank/DDBJ whole genome shotgun (WGS) entry which is preliminary data.</text>
</comment>
<dbReference type="CDD" id="cd00279">
    <property type="entry name" value="YlxR"/>
    <property type="match status" value="1"/>
</dbReference>
<protein>
    <recommendedName>
        <fullName evidence="2">YlxR domain-containing protein</fullName>
    </recommendedName>
</protein>
<evidence type="ECO:0000313" key="4">
    <source>
        <dbReference type="Proteomes" id="UP000697995"/>
    </source>
</evidence>
<keyword evidence="4" id="KW-1185">Reference proteome</keyword>
<dbReference type="EMBL" id="NRSG01000722">
    <property type="protein sequence ID" value="MBK1662742.1"/>
    <property type="molecule type" value="Genomic_DNA"/>
</dbReference>
<evidence type="ECO:0000313" key="3">
    <source>
        <dbReference type="EMBL" id="MBK1662742.1"/>
    </source>
</evidence>
<feature type="domain" description="YlxR" evidence="2">
    <location>
        <begin position="21"/>
        <end position="96"/>
    </location>
</feature>
<feature type="region of interest" description="Disordered" evidence="1">
    <location>
        <begin position="200"/>
        <end position="260"/>
    </location>
</feature>
<dbReference type="InterPro" id="IPR007393">
    <property type="entry name" value="YlxR_dom"/>
</dbReference>
<dbReference type="SUPFAM" id="SSF64376">
    <property type="entry name" value="YlxR-like"/>
    <property type="match status" value="1"/>
</dbReference>
<dbReference type="Gene3D" id="3.30.1230.10">
    <property type="entry name" value="YlxR-like"/>
    <property type="match status" value="1"/>
</dbReference>
<sequence>MGAPAPAPADAAEDAETGPLRRCIVTRESGPKERMIRFVLGPDQALVPDLAGKLPGRGMWLSARADVLERATKRGAFAKAARGTVHLPPDLAARIEDGLRGRIRDLVGFARRGGQAVCGRETVREWMQTGRAGLLVEASDGSPAERARLVGGSDLPVVAPLPAGVLGGVFGRDHAVHVAIAPGRLADAIAVEAARLAGIGGGAPPPQGGRSASSPQGGRGTSSPPGGRRTAPPRGGWSDPPPEGDLGSPGPQGGKRRDGP</sequence>
<feature type="region of interest" description="Disordered" evidence="1">
    <location>
        <begin position="1"/>
        <end position="20"/>
    </location>
</feature>
<dbReference type="Proteomes" id="UP000697995">
    <property type="component" value="Unassembled WGS sequence"/>
</dbReference>
<dbReference type="Pfam" id="PF04296">
    <property type="entry name" value="YlxR"/>
    <property type="match status" value="1"/>
</dbReference>
<dbReference type="Gene3D" id="3.30.1330.30">
    <property type="match status" value="1"/>
</dbReference>
<dbReference type="InterPro" id="IPR037465">
    <property type="entry name" value="YlxR"/>
</dbReference>
<dbReference type="PANTHER" id="PTHR34215:SF1">
    <property type="entry name" value="YLXR DOMAIN-CONTAINING PROTEIN"/>
    <property type="match status" value="1"/>
</dbReference>